<evidence type="ECO:0000313" key="4">
    <source>
        <dbReference type="EMBL" id="TQL74998.1"/>
    </source>
</evidence>
<name>A0A543AQY4_9ACTN</name>
<dbReference type="RefSeq" id="WP_142034521.1">
    <property type="nucleotide sequence ID" value="NZ_JBHTGS010000002.1"/>
</dbReference>
<gene>
    <name evidence="4" type="ORF">FB566_0490</name>
</gene>
<feature type="domain" description="Glycosyltransferase subfamily 4-like N-terminal" evidence="3">
    <location>
        <begin position="15"/>
        <end position="167"/>
    </location>
</feature>
<evidence type="ECO:0000256" key="1">
    <source>
        <dbReference type="ARBA" id="ARBA00022676"/>
    </source>
</evidence>
<dbReference type="GO" id="GO:1901137">
    <property type="term" value="P:carbohydrate derivative biosynthetic process"/>
    <property type="evidence" value="ECO:0007669"/>
    <property type="project" value="UniProtKB-ARBA"/>
</dbReference>
<dbReference type="Gene3D" id="3.40.50.2000">
    <property type="entry name" value="Glycogen Phosphorylase B"/>
    <property type="match status" value="2"/>
</dbReference>
<dbReference type="CDD" id="cd03801">
    <property type="entry name" value="GT4_PimA-like"/>
    <property type="match status" value="1"/>
</dbReference>
<dbReference type="PANTHER" id="PTHR45947">
    <property type="entry name" value="SULFOQUINOVOSYL TRANSFERASE SQD2"/>
    <property type="match status" value="1"/>
</dbReference>
<comment type="caution">
    <text evidence="4">The sequence shown here is derived from an EMBL/GenBank/DDBJ whole genome shotgun (WGS) entry which is preliminary data.</text>
</comment>
<evidence type="ECO:0000256" key="2">
    <source>
        <dbReference type="ARBA" id="ARBA00022679"/>
    </source>
</evidence>
<dbReference type="GO" id="GO:0016758">
    <property type="term" value="F:hexosyltransferase activity"/>
    <property type="evidence" value="ECO:0007669"/>
    <property type="project" value="TreeGrafter"/>
</dbReference>
<dbReference type="InterPro" id="IPR050194">
    <property type="entry name" value="Glycosyltransferase_grp1"/>
</dbReference>
<dbReference type="EMBL" id="VFOW01000001">
    <property type="protein sequence ID" value="TQL74998.1"/>
    <property type="molecule type" value="Genomic_DNA"/>
</dbReference>
<dbReference type="Pfam" id="PF13579">
    <property type="entry name" value="Glyco_trans_4_4"/>
    <property type="match status" value="1"/>
</dbReference>
<protein>
    <submittedName>
        <fullName evidence="4">Glycosyltransferase involved in cell wall biosynthesis</fullName>
    </submittedName>
</protein>
<dbReference type="OrthoDB" id="3268555at2"/>
<evidence type="ECO:0000259" key="3">
    <source>
        <dbReference type="Pfam" id="PF13579"/>
    </source>
</evidence>
<accession>A0A543AQY4</accession>
<organism evidence="4 5">
    <name type="scientific">Stackebrandtia endophytica</name>
    <dbReference type="NCBI Taxonomy" id="1496996"/>
    <lineage>
        <taxon>Bacteria</taxon>
        <taxon>Bacillati</taxon>
        <taxon>Actinomycetota</taxon>
        <taxon>Actinomycetes</taxon>
        <taxon>Glycomycetales</taxon>
        <taxon>Glycomycetaceae</taxon>
        <taxon>Stackebrandtia</taxon>
    </lineage>
</organism>
<dbReference type="InParanoid" id="A0A543AQY4"/>
<keyword evidence="5" id="KW-1185">Reference proteome</keyword>
<dbReference type="AlphaFoldDB" id="A0A543AQY4"/>
<reference evidence="4 5" key="1">
    <citation type="submission" date="2019-06" db="EMBL/GenBank/DDBJ databases">
        <title>Sequencing the genomes of 1000 actinobacteria strains.</title>
        <authorList>
            <person name="Klenk H.-P."/>
        </authorList>
    </citation>
    <scope>NUCLEOTIDE SEQUENCE [LARGE SCALE GENOMIC DNA]</scope>
    <source>
        <strain evidence="4 5">DSM 45928</strain>
    </source>
</reference>
<dbReference type="PANTHER" id="PTHR45947:SF3">
    <property type="entry name" value="SULFOQUINOVOSYL TRANSFERASE SQD2"/>
    <property type="match status" value="1"/>
</dbReference>
<keyword evidence="2 4" id="KW-0808">Transferase</keyword>
<keyword evidence="1" id="KW-0328">Glycosyltransferase</keyword>
<dbReference type="SUPFAM" id="SSF53756">
    <property type="entry name" value="UDP-Glycosyltransferase/glycogen phosphorylase"/>
    <property type="match status" value="1"/>
</dbReference>
<dbReference type="InterPro" id="IPR028098">
    <property type="entry name" value="Glyco_trans_4-like_N"/>
</dbReference>
<dbReference type="Proteomes" id="UP000317043">
    <property type="component" value="Unassembled WGS sequence"/>
</dbReference>
<evidence type="ECO:0000313" key="5">
    <source>
        <dbReference type="Proteomes" id="UP000317043"/>
    </source>
</evidence>
<sequence>MSGRRVAQVLGTSTGGIGTHVASVTRGLLERGDRVVVFGPAATDAQFGFRRAGARFVEVEISATTDPVADAKAVWTLRRALRGPSGGAPDVVHAHGLRAGLVARLSRIPGVPLATSWHIHLDTSGGGVKNRLLREAEKLVARGSDVCLCTDPDQVSNVVASGGTDVRFLPAAAPALPTPTADADAVKAALGATGRSLIVTVGRLHPVKRLDVLIDAAARWNDLENPPLVVIAGDGPIQPELAERIAATSAPVKLLGHRDDVADLLGAADLALVTSESETRQMFSQEALRAGVPLVATRAGGIPALVGDAAELVPVGDVGALSSVVRELLASPERLAELAAAGLKQAQTWPTETDTVNQLDALYRELTGR</sequence>
<proteinExistence type="predicted"/>
<dbReference type="Pfam" id="PF13692">
    <property type="entry name" value="Glyco_trans_1_4"/>
    <property type="match status" value="1"/>
</dbReference>